<protein>
    <recommendedName>
        <fullName evidence="10 13">4-hydroxy-tetrahydrodipicolinate reductase</fullName>
        <shortName evidence="13">HTPA reductase</shortName>
        <ecNumber evidence="10 13">1.17.1.8</ecNumber>
    </recommendedName>
</protein>
<dbReference type="SUPFAM" id="SSF51735">
    <property type="entry name" value="NAD(P)-binding Rossmann-fold domains"/>
    <property type="match status" value="1"/>
</dbReference>
<evidence type="ECO:0000259" key="15">
    <source>
        <dbReference type="Pfam" id="PF05173"/>
    </source>
</evidence>
<evidence type="ECO:0000256" key="6">
    <source>
        <dbReference type="ARBA" id="ARBA00023002"/>
    </source>
</evidence>
<evidence type="ECO:0000256" key="1">
    <source>
        <dbReference type="ARBA" id="ARBA00006642"/>
    </source>
</evidence>
<keyword evidence="2 13" id="KW-0963">Cytoplasm</keyword>
<accession>A0A1P8Q3L5</accession>
<evidence type="ECO:0000256" key="4">
    <source>
        <dbReference type="ARBA" id="ARBA00022857"/>
    </source>
</evidence>
<evidence type="ECO:0000256" key="8">
    <source>
        <dbReference type="ARBA" id="ARBA00023154"/>
    </source>
</evidence>
<dbReference type="AlphaFoldDB" id="A0A1P8Q3L5"/>
<gene>
    <name evidence="13" type="primary">dapB</name>
    <name evidence="16" type="ORF">BTM29_07515</name>
</gene>
<dbReference type="GO" id="GO:0050661">
    <property type="term" value="F:NADP binding"/>
    <property type="evidence" value="ECO:0007669"/>
    <property type="project" value="UniProtKB-UniRule"/>
</dbReference>
<evidence type="ECO:0000256" key="3">
    <source>
        <dbReference type="ARBA" id="ARBA00022605"/>
    </source>
</evidence>
<evidence type="ECO:0000313" key="17">
    <source>
        <dbReference type="Proteomes" id="UP000187499"/>
    </source>
</evidence>
<evidence type="ECO:0000256" key="10">
    <source>
        <dbReference type="ARBA" id="ARBA00038983"/>
    </source>
</evidence>
<comment type="catalytic activity">
    <reaction evidence="12 13">
        <text>(S)-2,3,4,5-tetrahydrodipicolinate + NAD(+) + H2O = (2S,4S)-4-hydroxy-2,3,4,5-tetrahydrodipicolinate + NADH + H(+)</text>
        <dbReference type="Rhea" id="RHEA:35323"/>
        <dbReference type="ChEBI" id="CHEBI:15377"/>
        <dbReference type="ChEBI" id="CHEBI:15378"/>
        <dbReference type="ChEBI" id="CHEBI:16845"/>
        <dbReference type="ChEBI" id="CHEBI:57540"/>
        <dbReference type="ChEBI" id="CHEBI:57945"/>
        <dbReference type="ChEBI" id="CHEBI:67139"/>
        <dbReference type="EC" id="1.17.1.8"/>
    </reaction>
</comment>
<proteinExistence type="inferred from homology"/>
<dbReference type="Gene3D" id="3.40.50.720">
    <property type="entry name" value="NAD(P)-binding Rossmann-like Domain"/>
    <property type="match status" value="1"/>
</dbReference>
<dbReference type="PROSITE" id="PS01298">
    <property type="entry name" value="DAPB"/>
    <property type="match status" value="1"/>
</dbReference>
<feature type="active site" description="Proton donor/acceptor" evidence="13">
    <location>
        <position position="150"/>
    </location>
</feature>
<comment type="subcellular location">
    <subcellularLocation>
        <location evidence="13">Cytoplasm</location>
    </subcellularLocation>
</comment>
<keyword evidence="8 13" id="KW-0457">Lysine biosynthesis</keyword>
<feature type="binding site" evidence="13">
    <location>
        <begin position="120"/>
        <end position="123"/>
    </location>
    <ligand>
        <name>NAD(+)</name>
        <dbReference type="ChEBI" id="CHEBI:57540"/>
    </ligand>
</feature>
<dbReference type="UniPathway" id="UPA00034">
    <property type="reaction ID" value="UER00018"/>
</dbReference>
<dbReference type="GO" id="GO:0019877">
    <property type="term" value="P:diaminopimelate biosynthetic process"/>
    <property type="evidence" value="ECO:0007669"/>
    <property type="project" value="UniProtKB-UniRule"/>
</dbReference>
<feature type="domain" description="Dihydrodipicolinate reductase C-terminal" evidence="15">
    <location>
        <begin position="127"/>
        <end position="258"/>
    </location>
</feature>
<feature type="binding site" evidence="13">
    <location>
        <begin position="160"/>
        <end position="161"/>
    </location>
    <ligand>
        <name>(S)-2,3,4,5-tetrahydrodipicolinate</name>
        <dbReference type="ChEBI" id="CHEBI:16845"/>
    </ligand>
</feature>
<evidence type="ECO:0000256" key="11">
    <source>
        <dbReference type="ARBA" id="ARBA00049080"/>
    </source>
</evidence>
<sequence length="259" mass="28621">MIKIIVSGFSGSMGQKAVHMINSTDGYQLVGVYNPVEKNLDPNSYDYLDSSVKIYNDMSQIDIDADIWVDFSIPSAVFDNTKFAIEHGYRPVIGTSGLSEDKVEELKKLADDNKISGIIASNFGISAVLMMKFAQVAAKYFDQTEIVETHHQDKLDAPSGTAMNTARLIHEVQQKDQVENSNESDPLGTRGGDYHGIKIHAIRLPGFIADEEVIFGSTGENLVIKQSTTDRESFMKGVKLAIDEVMKRDELVIGLEKII</sequence>
<dbReference type="KEGG" id="lalw:BTM29_07515"/>
<feature type="domain" description="Dihydrodipicolinate reductase N-terminal" evidence="14">
    <location>
        <begin position="2"/>
        <end position="123"/>
    </location>
</feature>
<dbReference type="EC" id="1.17.1.8" evidence="10 13"/>
<dbReference type="GO" id="GO:0008839">
    <property type="term" value="F:4-hydroxy-tetrahydrodipicolinate reductase"/>
    <property type="evidence" value="ECO:0007669"/>
    <property type="project" value="UniProtKB-UniRule"/>
</dbReference>
<feature type="binding site" evidence="13">
    <location>
        <begin position="94"/>
        <end position="96"/>
    </location>
    <ligand>
        <name>NAD(+)</name>
        <dbReference type="ChEBI" id="CHEBI:57540"/>
    </ligand>
</feature>
<dbReference type="FunFam" id="3.30.360.10:FF:000009">
    <property type="entry name" value="4-hydroxy-tetrahydrodipicolinate reductase"/>
    <property type="match status" value="1"/>
</dbReference>
<dbReference type="GO" id="GO:0016726">
    <property type="term" value="F:oxidoreductase activity, acting on CH or CH2 groups, NAD or NADP as acceptor"/>
    <property type="evidence" value="ECO:0007669"/>
    <property type="project" value="UniProtKB-UniRule"/>
</dbReference>
<dbReference type="InterPro" id="IPR022663">
    <property type="entry name" value="DapB_C"/>
</dbReference>
<dbReference type="PANTHER" id="PTHR20836:SF0">
    <property type="entry name" value="4-HYDROXY-TETRAHYDRODIPICOLINATE REDUCTASE 1, CHLOROPLASTIC-RELATED"/>
    <property type="match status" value="1"/>
</dbReference>
<dbReference type="EMBL" id="CP019323">
    <property type="protein sequence ID" value="APX72409.1"/>
    <property type="molecule type" value="Genomic_DNA"/>
</dbReference>
<evidence type="ECO:0000256" key="5">
    <source>
        <dbReference type="ARBA" id="ARBA00022915"/>
    </source>
</evidence>
<keyword evidence="3 13" id="KW-0028">Amino-acid biosynthesis</keyword>
<dbReference type="Gene3D" id="3.30.360.10">
    <property type="entry name" value="Dihydrodipicolinate Reductase, domain 2"/>
    <property type="match status" value="1"/>
</dbReference>
<name>A0A1P8Q3L5_9LACO</name>
<dbReference type="Pfam" id="PF05173">
    <property type="entry name" value="DapB_C"/>
    <property type="match status" value="1"/>
</dbReference>
<dbReference type="HAMAP" id="MF_00102">
    <property type="entry name" value="DapB"/>
    <property type="match status" value="1"/>
</dbReference>
<keyword evidence="5 13" id="KW-0220">Diaminopimelate biosynthesis</keyword>
<dbReference type="InterPro" id="IPR022664">
    <property type="entry name" value="DapB_N_CS"/>
</dbReference>
<evidence type="ECO:0000256" key="12">
    <source>
        <dbReference type="ARBA" id="ARBA00049396"/>
    </source>
</evidence>
<dbReference type="Pfam" id="PF01113">
    <property type="entry name" value="DapB_N"/>
    <property type="match status" value="1"/>
</dbReference>
<dbReference type="InterPro" id="IPR000846">
    <property type="entry name" value="DapB_N"/>
</dbReference>
<feature type="binding site" evidence="13">
    <location>
        <begin position="8"/>
        <end position="13"/>
    </location>
    <ligand>
        <name>NAD(+)</name>
        <dbReference type="ChEBI" id="CHEBI:57540"/>
    </ligand>
</feature>
<dbReference type="PANTHER" id="PTHR20836">
    <property type="entry name" value="DIHYDRODIPICOLINATE REDUCTASE"/>
    <property type="match status" value="1"/>
</dbReference>
<dbReference type="GO" id="GO:0005829">
    <property type="term" value="C:cytosol"/>
    <property type="evidence" value="ECO:0007669"/>
    <property type="project" value="TreeGrafter"/>
</dbReference>
<dbReference type="InterPro" id="IPR023940">
    <property type="entry name" value="DHDPR_bac"/>
</dbReference>
<feature type="binding site" evidence="13">
    <location>
        <position position="38"/>
    </location>
    <ligand>
        <name>NADP(+)</name>
        <dbReference type="ChEBI" id="CHEBI:58349"/>
    </ligand>
</feature>
<reference evidence="17" key="1">
    <citation type="submission" date="2016-12" db="EMBL/GenBank/DDBJ databases">
        <authorList>
            <person name="Jung M.Y."/>
            <person name="Lee S.H."/>
        </authorList>
    </citation>
    <scope>NUCLEOTIDE SEQUENCE [LARGE SCALE GENOMIC DNA]</scope>
    <source>
        <strain evidence="17">WiKim39</strain>
    </source>
</reference>
<evidence type="ECO:0000259" key="14">
    <source>
        <dbReference type="Pfam" id="PF01113"/>
    </source>
</evidence>
<comment type="subunit">
    <text evidence="13">Homotetramer.</text>
</comment>
<evidence type="ECO:0000313" key="16">
    <source>
        <dbReference type="EMBL" id="APX72409.1"/>
    </source>
</evidence>
<keyword evidence="4 13" id="KW-0521">NADP</keyword>
<dbReference type="STRING" id="1847728.BTM29_07515"/>
<comment type="caution">
    <text evidence="13">Was originally thought to be a dihydrodipicolinate reductase (DHDPR), catalyzing the conversion of dihydrodipicolinate to tetrahydrodipicolinate. However, it was shown in E.coli that the substrate of the enzymatic reaction is not dihydrodipicolinate (DHDP) but in fact (2S,4S)-4-hydroxy-2,3,4,5-tetrahydrodipicolinic acid (HTPA), the product released by the DapA-catalyzed reaction.</text>
</comment>
<dbReference type="GO" id="GO:0051287">
    <property type="term" value="F:NAD binding"/>
    <property type="evidence" value="ECO:0007669"/>
    <property type="project" value="UniProtKB-UniRule"/>
</dbReference>
<dbReference type="OrthoDB" id="9790352at2"/>
<comment type="catalytic activity">
    <reaction evidence="11 13">
        <text>(S)-2,3,4,5-tetrahydrodipicolinate + NADP(+) + H2O = (2S,4S)-4-hydroxy-2,3,4,5-tetrahydrodipicolinate + NADPH + H(+)</text>
        <dbReference type="Rhea" id="RHEA:35331"/>
        <dbReference type="ChEBI" id="CHEBI:15377"/>
        <dbReference type="ChEBI" id="CHEBI:15378"/>
        <dbReference type="ChEBI" id="CHEBI:16845"/>
        <dbReference type="ChEBI" id="CHEBI:57783"/>
        <dbReference type="ChEBI" id="CHEBI:58349"/>
        <dbReference type="ChEBI" id="CHEBI:67139"/>
        <dbReference type="EC" id="1.17.1.8"/>
    </reaction>
</comment>
<dbReference type="InterPro" id="IPR036291">
    <property type="entry name" value="NAD(P)-bd_dom_sf"/>
</dbReference>
<comment type="similarity">
    <text evidence="1 13">Belongs to the DapB family.</text>
</comment>
<dbReference type="Proteomes" id="UP000187499">
    <property type="component" value="Chromosome"/>
</dbReference>
<dbReference type="RefSeq" id="WP_076615592.1">
    <property type="nucleotide sequence ID" value="NZ_CP019323.1"/>
</dbReference>
<evidence type="ECO:0000256" key="13">
    <source>
        <dbReference type="HAMAP-Rule" id="MF_00102"/>
    </source>
</evidence>
<keyword evidence="6 13" id="KW-0560">Oxidoreductase</keyword>
<evidence type="ECO:0000256" key="9">
    <source>
        <dbReference type="ARBA" id="ARBA00037922"/>
    </source>
</evidence>
<feature type="active site" description="Proton donor" evidence="13">
    <location>
        <position position="154"/>
    </location>
</feature>
<feature type="binding site" evidence="13">
    <location>
        <position position="37"/>
    </location>
    <ligand>
        <name>NAD(+)</name>
        <dbReference type="ChEBI" id="CHEBI:57540"/>
    </ligand>
</feature>
<dbReference type="SUPFAM" id="SSF55347">
    <property type="entry name" value="Glyceraldehyde-3-phosphate dehydrogenase-like, C-terminal domain"/>
    <property type="match status" value="1"/>
</dbReference>
<organism evidence="16 17">
    <name type="scientific">Companilactobacillus allii</name>
    <dbReference type="NCBI Taxonomy" id="1847728"/>
    <lineage>
        <taxon>Bacteria</taxon>
        <taxon>Bacillati</taxon>
        <taxon>Bacillota</taxon>
        <taxon>Bacilli</taxon>
        <taxon>Lactobacillales</taxon>
        <taxon>Lactobacillaceae</taxon>
        <taxon>Companilactobacillus</taxon>
    </lineage>
</organism>
<feature type="binding site" evidence="13">
    <location>
        <position position="151"/>
    </location>
    <ligand>
        <name>(S)-2,3,4,5-tetrahydrodipicolinate</name>
        <dbReference type="ChEBI" id="CHEBI:16845"/>
    </ligand>
</feature>
<comment type="pathway">
    <text evidence="9 13">Amino-acid biosynthesis; L-lysine biosynthesis via DAP pathway; (S)-tetrahydrodipicolinate from L-aspartate: step 4/4.</text>
</comment>
<dbReference type="CDD" id="cd02274">
    <property type="entry name" value="DHDPR_N"/>
    <property type="match status" value="1"/>
</dbReference>
<keyword evidence="7 13" id="KW-0520">NAD</keyword>
<evidence type="ECO:0000256" key="2">
    <source>
        <dbReference type="ARBA" id="ARBA00022490"/>
    </source>
</evidence>
<keyword evidence="17" id="KW-1185">Reference proteome</keyword>
<dbReference type="NCBIfam" id="TIGR00036">
    <property type="entry name" value="dapB"/>
    <property type="match status" value="1"/>
</dbReference>
<evidence type="ECO:0000256" key="7">
    <source>
        <dbReference type="ARBA" id="ARBA00023027"/>
    </source>
</evidence>
<dbReference type="PIRSF" id="PIRSF000161">
    <property type="entry name" value="DHPR"/>
    <property type="match status" value="1"/>
</dbReference>
<dbReference type="GO" id="GO:0009089">
    <property type="term" value="P:lysine biosynthetic process via diaminopimelate"/>
    <property type="evidence" value="ECO:0007669"/>
    <property type="project" value="UniProtKB-UniRule"/>
</dbReference>
<comment type="function">
    <text evidence="13">Catalyzes the conversion of 4-hydroxy-tetrahydrodipicolinate (HTPA) to tetrahydrodipicolinate.</text>
</comment>